<dbReference type="NCBIfam" id="NF011202">
    <property type="entry name" value="PRK14608.1"/>
    <property type="match status" value="1"/>
</dbReference>
<dbReference type="InterPro" id="IPR014721">
    <property type="entry name" value="Ribsml_uS5_D2-typ_fold_subgr"/>
</dbReference>
<comment type="similarity">
    <text evidence="1 10">Belongs to the GHMP kinase family. IspE subfamily.</text>
</comment>
<protein>
    <recommendedName>
        <fullName evidence="3 10">4-diphosphocytidyl-2-C-methyl-D-erythritol kinase</fullName>
        <shortName evidence="10">CMK</shortName>
        <ecNumber evidence="2 10">2.7.1.148</ecNumber>
    </recommendedName>
    <alternativeName>
        <fullName evidence="9 10">4-(cytidine-5'-diphospho)-2-C-methyl-D-erythritol kinase</fullName>
    </alternativeName>
</protein>
<dbReference type="GO" id="GO:0016114">
    <property type="term" value="P:terpenoid biosynthetic process"/>
    <property type="evidence" value="ECO:0007669"/>
    <property type="project" value="UniProtKB-UniRule"/>
</dbReference>
<name>A0A1H2B2Z5_9BRAD</name>
<dbReference type="PIRSF" id="PIRSF010376">
    <property type="entry name" value="IspE"/>
    <property type="match status" value="1"/>
</dbReference>
<keyword evidence="4 10" id="KW-0808">Transferase</keyword>
<feature type="active site" evidence="10">
    <location>
        <position position="152"/>
    </location>
</feature>
<keyword evidence="6 10" id="KW-0418">Kinase</keyword>
<dbReference type="GO" id="GO:0019288">
    <property type="term" value="P:isopentenyl diphosphate biosynthetic process, methylerythritol 4-phosphate pathway"/>
    <property type="evidence" value="ECO:0007669"/>
    <property type="project" value="UniProtKB-UniRule"/>
</dbReference>
<sequence>MTTRENIEPDVKSAAPALMEAGRAKVNLTLRVVGRRVDGYHDLESVVAFADCADRLSLTPGSGLGLKTTGPLAEACGEMADNLVFKAAQLLAERVPDLKLGEFVLDKVLPVAAGIGGGSADAAAALRLLARLNGLALDDERLRDVALLTGADVPVCLASRACDMTGVGENLLPLNLPKMACVMVNPRVAVATKDVFRALGLRNGELLVGATDVIQAPAWPEDSSLVDDWIEALTAVSNDLEAPAMRIQPVIAEVLSALGEAKGSRLARMSGSGATCFAIFGDDAAAQRAAQNILLAHPNWWVHAGTLS</sequence>
<evidence type="ECO:0000256" key="3">
    <source>
        <dbReference type="ARBA" id="ARBA00017473"/>
    </source>
</evidence>
<organism evidence="13 14">
    <name type="scientific">Bradyrhizobium canariense</name>
    <dbReference type="NCBI Taxonomy" id="255045"/>
    <lineage>
        <taxon>Bacteria</taxon>
        <taxon>Pseudomonadati</taxon>
        <taxon>Pseudomonadota</taxon>
        <taxon>Alphaproteobacteria</taxon>
        <taxon>Hyphomicrobiales</taxon>
        <taxon>Nitrobacteraceae</taxon>
        <taxon>Bradyrhizobium</taxon>
    </lineage>
</organism>
<evidence type="ECO:0000256" key="8">
    <source>
        <dbReference type="ARBA" id="ARBA00023229"/>
    </source>
</evidence>
<keyword evidence="5 10" id="KW-0547">Nucleotide-binding</keyword>
<feature type="domain" description="GHMP kinase C-terminal" evidence="12">
    <location>
        <begin position="234"/>
        <end position="292"/>
    </location>
</feature>
<keyword evidence="8 10" id="KW-0414">Isoprene biosynthesis</keyword>
<evidence type="ECO:0000313" key="14">
    <source>
        <dbReference type="Proteomes" id="UP000243904"/>
    </source>
</evidence>
<dbReference type="SUPFAM" id="SSF54211">
    <property type="entry name" value="Ribosomal protein S5 domain 2-like"/>
    <property type="match status" value="1"/>
</dbReference>
<dbReference type="Proteomes" id="UP000243904">
    <property type="component" value="Chromosome I"/>
</dbReference>
<dbReference type="InterPro" id="IPR036554">
    <property type="entry name" value="GHMP_kinase_C_sf"/>
</dbReference>
<evidence type="ECO:0000313" key="13">
    <source>
        <dbReference type="EMBL" id="SDT52571.1"/>
    </source>
</evidence>
<dbReference type="SUPFAM" id="SSF55060">
    <property type="entry name" value="GHMP Kinase, C-terminal domain"/>
    <property type="match status" value="1"/>
</dbReference>
<dbReference type="InterPro" id="IPR020568">
    <property type="entry name" value="Ribosomal_Su5_D2-typ_SF"/>
</dbReference>
<evidence type="ECO:0000256" key="7">
    <source>
        <dbReference type="ARBA" id="ARBA00022840"/>
    </source>
</evidence>
<evidence type="ECO:0000256" key="10">
    <source>
        <dbReference type="HAMAP-Rule" id="MF_00061"/>
    </source>
</evidence>
<dbReference type="AlphaFoldDB" id="A0A1H2B2Z5"/>
<dbReference type="InterPro" id="IPR004424">
    <property type="entry name" value="IspE"/>
</dbReference>
<gene>
    <name evidence="10" type="primary">ispE</name>
    <name evidence="13" type="ORF">SAMN05444158_6743</name>
</gene>
<dbReference type="GO" id="GO:0050515">
    <property type="term" value="F:4-(cytidine 5'-diphospho)-2-C-methyl-D-erythritol kinase activity"/>
    <property type="evidence" value="ECO:0007669"/>
    <property type="project" value="UniProtKB-UniRule"/>
</dbReference>
<dbReference type="Gene3D" id="3.30.70.890">
    <property type="entry name" value="GHMP kinase, C-terminal domain"/>
    <property type="match status" value="1"/>
</dbReference>
<evidence type="ECO:0000256" key="6">
    <source>
        <dbReference type="ARBA" id="ARBA00022777"/>
    </source>
</evidence>
<dbReference type="Gene3D" id="3.30.230.10">
    <property type="match status" value="1"/>
</dbReference>
<dbReference type="PANTHER" id="PTHR43527:SF2">
    <property type="entry name" value="4-DIPHOSPHOCYTIDYL-2-C-METHYL-D-ERYTHRITOL KINASE, CHLOROPLASTIC"/>
    <property type="match status" value="1"/>
</dbReference>
<comment type="function">
    <text evidence="10">Catalyzes the phosphorylation of the position 2 hydroxy group of 4-diphosphocytidyl-2C-methyl-D-erythritol.</text>
</comment>
<accession>A0A1H2B2Z5</accession>
<evidence type="ECO:0000256" key="2">
    <source>
        <dbReference type="ARBA" id="ARBA00012052"/>
    </source>
</evidence>
<dbReference type="InterPro" id="IPR013750">
    <property type="entry name" value="GHMP_kinase_C_dom"/>
</dbReference>
<dbReference type="HAMAP" id="MF_00061">
    <property type="entry name" value="IspE"/>
    <property type="match status" value="1"/>
</dbReference>
<dbReference type="EMBL" id="LT629750">
    <property type="protein sequence ID" value="SDT52571.1"/>
    <property type="molecule type" value="Genomic_DNA"/>
</dbReference>
<evidence type="ECO:0000256" key="5">
    <source>
        <dbReference type="ARBA" id="ARBA00022741"/>
    </source>
</evidence>
<dbReference type="PANTHER" id="PTHR43527">
    <property type="entry name" value="4-DIPHOSPHOCYTIDYL-2-C-METHYL-D-ERYTHRITOL KINASE, CHLOROPLASTIC"/>
    <property type="match status" value="1"/>
</dbReference>
<feature type="domain" description="GHMP kinase N-terminal" evidence="11">
    <location>
        <begin position="82"/>
        <end position="158"/>
    </location>
</feature>
<evidence type="ECO:0000259" key="11">
    <source>
        <dbReference type="Pfam" id="PF00288"/>
    </source>
</evidence>
<dbReference type="UniPathway" id="UPA00056">
    <property type="reaction ID" value="UER00094"/>
</dbReference>
<proteinExistence type="inferred from homology"/>
<evidence type="ECO:0000256" key="1">
    <source>
        <dbReference type="ARBA" id="ARBA00009684"/>
    </source>
</evidence>
<dbReference type="InterPro" id="IPR006204">
    <property type="entry name" value="GHMP_kinase_N_dom"/>
</dbReference>
<evidence type="ECO:0000256" key="4">
    <source>
        <dbReference type="ARBA" id="ARBA00022679"/>
    </source>
</evidence>
<dbReference type="RefSeq" id="WP_146690378.1">
    <property type="nucleotide sequence ID" value="NZ_LT629750.1"/>
</dbReference>
<evidence type="ECO:0000259" key="12">
    <source>
        <dbReference type="Pfam" id="PF08544"/>
    </source>
</evidence>
<keyword evidence="7 10" id="KW-0067">ATP-binding</keyword>
<dbReference type="Pfam" id="PF00288">
    <property type="entry name" value="GHMP_kinases_N"/>
    <property type="match status" value="1"/>
</dbReference>
<evidence type="ECO:0000256" key="9">
    <source>
        <dbReference type="ARBA" id="ARBA00032554"/>
    </source>
</evidence>
<feature type="active site" evidence="10">
    <location>
        <position position="25"/>
    </location>
</feature>
<dbReference type="EC" id="2.7.1.148" evidence="2 10"/>
<keyword evidence="14" id="KW-1185">Reference proteome</keyword>
<comment type="pathway">
    <text evidence="10">Isoprenoid biosynthesis; isopentenyl diphosphate biosynthesis via DXP pathway; isopentenyl diphosphate from 1-deoxy-D-xylulose 5-phosphate: step 3/6.</text>
</comment>
<feature type="binding site" evidence="10">
    <location>
        <begin position="110"/>
        <end position="120"/>
    </location>
    <ligand>
        <name>ATP</name>
        <dbReference type="ChEBI" id="CHEBI:30616"/>
    </ligand>
</feature>
<dbReference type="Pfam" id="PF08544">
    <property type="entry name" value="GHMP_kinases_C"/>
    <property type="match status" value="1"/>
</dbReference>
<dbReference type="NCBIfam" id="TIGR00154">
    <property type="entry name" value="ispE"/>
    <property type="match status" value="1"/>
</dbReference>
<reference evidence="14" key="1">
    <citation type="submission" date="2016-10" db="EMBL/GenBank/DDBJ databases">
        <authorList>
            <person name="Varghese N."/>
            <person name="Submissions S."/>
        </authorList>
    </citation>
    <scope>NUCLEOTIDE SEQUENCE [LARGE SCALE GENOMIC DNA]</scope>
    <source>
        <strain evidence="14">GAS369</strain>
    </source>
</reference>
<dbReference type="GO" id="GO:0005524">
    <property type="term" value="F:ATP binding"/>
    <property type="evidence" value="ECO:0007669"/>
    <property type="project" value="UniProtKB-UniRule"/>
</dbReference>
<comment type="catalytic activity">
    <reaction evidence="10">
        <text>4-CDP-2-C-methyl-D-erythritol + ATP = 4-CDP-2-C-methyl-D-erythritol 2-phosphate + ADP + H(+)</text>
        <dbReference type="Rhea" id="RHEA:18437"/>
        <dbReference type="ChEBI" id="CHEBI:15378"/>
        <dbReference type="ChEBI" id="CHEBI:30616"/>
        <dbReference type="ChEBI" id="CHEBI:57823"/>
        <dbReference type="ChEBI" id="CHEBI:57919"/>
        <dbReference type="ChEBI" id="CHEBI:456216"/>
        <dbReference type="EC" id="2.7.1.148"/>
    </reaction>
</comment>